<accession>A0A833N4C3</accession>
<comment type="caution">
    <text evidence="1">The sequence shown here is derived from an EMBL/GenBank/DDBJ whole genome shotgun (WGS) entry which is preliminary data.</text>
</comment>
<dbReference type="RefSeq" id="WP_152212609.1">
    <property type="nucleotide sequence ID" value="NZ_WFLN01000006.1"/>
</dbReference>
<protein>
    <submittedName>
        <fullName evidence="1">Uncharacterized protein</fullName>
    </submittedName>
</protein>
<keyword evidence="2" id="KW-1185">Reference proteome</keyword>
<evidence type="ECO:0000313" key="1">
    <source>
        <dbReference type="EMBL" id="KAB8030681.1"/>
    </source>
</evidence>
<dbReference type="EMBL" id="WFLN01000006">
    <property type="protein sequence ID" value="KAB8030681.1"/>
    <property type="molecule type" value="Genomic_DNA"/>
</dbReference>
<reference evidence="1 2" key="1">
    <citation type="submission" date="2019-10" db="EMBL/GenBank/DDBJ databases">
        <title>New genus of Silvanigrellaceae.</title>
        <authorList>
            <person name="Pitt A."/>
            <person name="Hahn M.W."/>
        </authorList>
    </citation>
    <scope>NUCLEOTIDE SEQUENCE [LARGE SCALE GENOMIC DNA]</scope>
    <source>
        <strain evidence="1 2">33A1-SZDP</strain>
    </source>
</reference>
<organism evidence="1 2">
    <name type="scientific">Fluviispira multicolorata</name>
    <dbReference type="NCBI Taxonomy" id="2654512"/>
    <lineage>
        <taxon>Bacteria</taxon>
        <taxon>Pseudomonadati</taxon>
        <taxon>Bdellovibrionota</taxon>
        <taxon>Oligoflexia</taxon>
        <taxon>Silvanigrellales</taxon>
        <taxon>Silvanigrellaceae</taxon>
        <taxon>Fluviispira</taxon>
    </lineage>
</organism>
<name>A0A833N4C3_9BACT</name>
<sequence>MIKRFQDKKSIKKLFNFTFIFTATPLLLVNFKAFSSTSLMVSGHAGIVGQATYNTPPAQSDYAAFRVPIGMLLEARPTDNFSLYLGLEYAYNNYPGPSTLLGQNSESAANPTDKINAYSLLPFSNSLNISTPYSQNVDVPTLTQAYFTYQTAIGLISAGRMPRNWGLGIWRNAEWSPYGSLPTTTDAVALYTDFNAFDIAIYVEKYGKLSGGTSKDGDATAYTIEARLKSDPADVSSSGVSQELGISFSKFSHSNSNTSLNILDLYTKFYISKFFLGTEVLYPSGSTQSLNYQNLGGSSEAISTDLSKSSLSQKFEGVFAALLKMKYQIGGNDNSSIASVEKSQKLLGTNEREESHVIGFWGGYASGGSNQFDPNPAAGSNISAAVMNSNIQPSFLMFNNTMPAINGMPGGAITNSTFIRLDYTYENPSFGSVGPTVVWAALNQLNKNNFNDCTASSVSVNSSVNKMCVGFSRDLGVELDVSYRYTTLDRVTFGVDAGYWFVGQAWQATGQNAPSGNYGLRTSISTEF</sequence>
<proteinExistence type="predicted"/>
<evidence type="ECO:0000313" key="2">
    <source>
        <dbReference type="Proteomes" id="UP000442694"/>
    </source>
</evidence>
<dbReference type="AlphaFoldDB" id="A0A833N4C3"/>
<gene>
    <name evidence="1" type="ORF">GCL57_06820</name>
</gene>
<dbReference type="Proteomes" id="UP000442694">
    <property type="component" value="Unassembled WGS sequence"/>
</dbReference>